<evidence type="ECO:0000313" key="3">
    <source>
        <dbReference type="EMBL" id="KAF0738184.1"/>
    </source>
</evidence>
<evidence type="ECO:0000313" key="4">
    <source>
        <dbReference type="Proteomes" id="UP000481153"/>
    </source>
</evidence>
<proteinExistence type="predicted"/>
<dbReference type="CDD" id="cd14361">
    <property type="entry name" value="UBA_HYPK"/>
    <property type="match status" value="1"/>
</dbReference>
<dbReference type="VEuPathDB" id="FungiDB:AeMF1_011752"/>
<feature type="compositionally biased region" description="Acidic residues" evidence="1">
    <location>
        <begin position="11"/>
        <end position="24"/>
    </location>
</feature>
<dbReference type="InterPro" id="IPR044034">
    <property type="entry name" value="NAC-like_UBA"/>
</dbReference>
<sequence>MTKEKEPEERTDVEEEEDEEEQEAGQETKSKAEEANAMNKMNAEDDDKAEKEVDSNTLKALLASLKAQEEADKEIHAKREKELAAIKVSKEDVALLANEMLLTPAVAERKLREANGDLHVCLHAMLQLP</sequence>
<name>A0A6G0XDH1_9STRA</name>
<keyword evidence="4" id="KW-1185">Reference proteome</keyword>
<organism evidence="3 4">
    <name type="scientific">Aphanomyces euteiches</name>
    <dbReference type="NCBI Taxonomy" id="100861"/>
    <lineage>
        <taxon>Eukaryota</taxon>
        <taxon>Sar</taxon>
        <taxon>Stramenopiles</taxon>
        <taxon>Oomycota</taxon>
        <taxon>Saprolegniomycetes</taxon>
        <taxon>Saprolegniales</taxon>
        <taxon>Verrucalvaceae</taxon>
        <taxon>Aphanomyces</taxon>
    </lineage>
</organism>
<dbReference type="PANTHER" id="PTHR31184:SF2">
    <property type="entry name" value="HUNTINGTIN-INTERACTING PROTEIN K"/>
    <property type="match status" value="1"/>
</dbReference>
<dbReference type="InterPro" id="IPR038922">
    <property type="entry name" value="HYPK_UBA"/>
</dbReference>
<reference evidence="3 4" key="1">
    <citation type="submission" date="2019-07" db="EMBL/GenBank/DDBJ databases">
        <title>Genomics analysis of Aphanomyces spp. identifies a new class of oomycete effector associated with host adaptation.</title>
        <authorList>
            <person name="Gaulin E."/>
        </authorList>
    </citation>
    <scope>NUCLEOTIDE SEQUENCE [LARGE SCALE GENOMIC DNA]</scope>
    <source>
        <strain evidence="3 4">ATCC 201684</strain>
    </source>
</reference>
<gene>
    <name evidence="3" type="ORF">Ae201684_006161</name>
</gene>
<dbReference type="InterPro" id="IPR052617">
    <property type="entry name" value="Huntingtin-int_K"/>
</dbReference>
<protein>
    <recommendedName>
        <fullName evidence="2">Nascent polypeptide-associated complex subunit alpha-like UBA domain-containing protein</fullName>
    </recommendedName>
</protein>
<dbReference type="AlphaFoldDB" id="A0A6G0XDH1"/>
<evidence type="ECO:0000259" key="2">
    <source>
        <dbReference type="Pfam" id="PF19026"/>
    </source>
</evidence>
<evidence type="ECO:0000256" key="1">
    <source>
        <dbReference type="SAM" id="MobiDB-lite"/>
    </source>
</evidence>
<comment type="caution">
    <text evidence="3">The sequence shown here is derived from an EMBL/GenBank/DDBJ whole genome shotgun (WGS) entry which is preliminary data.</text>
</comment>
<feature type="domain" description="Nascent polypeptide-associated complex subunit alpha-like UBA" evidence="2">
    <location>
        <begin position="86"/>
        <end position="126"/>
    </location>
</feature>
<dbReference type="Proteomes" id="UP000481153">
    <property type="component" value="Unassembled WGS sequence"/>
</dbReference>
<dbReference type="GO" id="GO:0050821">
    <property type="term" value="P:protein stabilization"/>
    <property type="evidence" value="ECO:0007669"/>
    <property type="project" value="TreeGrafter"/>
</dbReference>
<feature type="region of interest" description="Disordered" evidence="1">
    <location>
        <begin position="1"/>
        <end position="55"/>
    </location>
</feature>
<feature type="compositionally biased region" description="Basic and acidic residues" evidence="1">
    <location>
        <begin position="1"/>
        <end position="10"/>
    </location>
</feature>
<dbReference type="PANTHER" id="PTHR31184">
    <property type="entry name" value="HUNTINGTIN-INTERACTING PROTEIN K FAMILY MEMBER"/>
    <property type="match status" value="1"/>
</dbReference>
<dbReference type="EMBL" id="VJMJ01000079">
    <property type="protein sequence ID" value="KAF0738184.1"/>
    <property type="molecule type" value="Genomic_DNA"/>
</dbReference>
<accession>A0A6G0XDH1</accession>
<dbReference type="Pfam" id="PF19026">
    <property type="entry name" value="UBA_HYPK"/>
    <property type="match status" value="1"/>
</dbReference>